<comment type="caution">
    <text evidence="1">The sequence shown here is derived from an EMBL/GenBank/DDBJ whole genome shotgun (WGS) entry which is preliminary data.</text>
</comment>
<evidence type="ECO:0000313" key="1">
    <source>
        <dbReference type="EMBL" id="GBE85392.1"/>
    </source>
</evidence>
<organism evidence="1 2">
    <name type="scientific">Sparassis crispa</name>
    <dbReference type="NCBI Taxonomy" id="139825"/>
    <lineage>
        <taxon>Eukaryota</taxon>
        <taxon>Fungi</taxon>
        <taxon>Dikarya</taxon>
        <taxon>Basidiomycota</taxon>
        <taxon>Agaricomycotina</taxon>
        <taxon>Agaricomycetes</taxon>
        <taxon>Polyporales</taxon>
        <taxon>Sparassidaceae</taxon>
        <taxon>Sparassis</taxon>
    </lineage>
</organism>
<sequence>MSTAATPYVPGVVPGEYSWPWGKFAYAADGRIANMHRPRSFLDYNCSFGCGGYRPLGLGIKTDFVYVILQRDLCIYQLHLRINRFFLAATFLIYL</sequence>
<protein>
    <submittedName>
        <fullName evidence="1">Uncharacterized protein</fullName>
    </submittedName>
</protein>
<dbReference type="RefSeq" id="XP_027616305.1">
    <property type="nucleotide sequence ID" value="XM_027760504.1"/>
</dbReference>
<dbReference type="Proteomes" id="UP000287166">
    <property type="component" value="Unassembled WGS sequence"/>
</dbReference>
<reference evidence="1 2" key="1">
    <citation type="journal article" date="2018" name="Sci. Rep.">
        <title>Genome sequence of the cauliflower mushroom Sparassis crispa (Hanabiratake) and its association with beneficial usage.</title>
        <authorList>
            <person name="Kiyama R."/>
            <person name="Furutani Y."/>
            <person name="Kawaguchi K."/>
            <person name="Nakanishi T."/>
        </authorList>
    </citation>
    <scope>NUCLEOTIDE SEQUENCE [LARGE SCALE GENOMIC DNA]</scope>
</reference>
<name>A0A401GT37_9APHY</name>
<dbReference type="EMBL" id="BFAD01000007">
    <property type="protein sequence ID" value="GBE85392.1"/>
    <property type="molecule type" value="Genomic_DNA"/>
</dbReference>
<dbReference type="GeneID" id="38782309"/>
<gene>
    <name evidence="1" type="ORF">SCP_0705790</name>
</gene>
<accession>A0A401GT37</accession>
<dbReference type="AlphaFoldDB" id="A0A401GT37"/>
<keyword evidence="2" id="KW-1185">Reference proteome</keyword>
<evidence type="ECO:0000313" key="2">
    <source>
        <dbReference type="Proteomes" id="UP000287166"/>
    </source>
</evidence>
<dbReference type="InParanoid" id="A0A401GT37"/>
<proteinExistence type="predicted"/>